<reference evidence="1 2" key="1">
    <citation type="submission" date="2023-01" db="EMBL/GenBank/DDBJ databases">
        <title>Analysis of 21 Apiospora genomes using comparative genomics revels a genus with tremendous synthesis potential of carbohydrate active enzymes and secondary metabolites.</title>
        <authorList>
            <person name="Sorensen T."/>
        </authorList>
    </citation>
    <scope>NUCLEOTIDE SEQUENCE [LARGE SCALE GENOMIC DNA]</scope>
    <source>
        <strain evidence="1 2">CBS 33761</strain>
    </source>
</reference>
<dbReference type="Proteomes" id="UP001444661">
    <property type="component" value="Unassembled WGS sequence"/>
</dbReference>
<sequence>MAPATLLSLPPELLALLPDHLHTIEDLLSAGSACRALRHAMDVARPSTILRLAAAQTRVFFRPSPHYLVTAVARELGNWARRSAANEQRLALSLREGLDGLLDLATGQANCGLTLARIRELHAMRFSLMNPVTDIIDKCVGEQWYAIPDFWNGGADDAYTIDSEPSETLFHLAIYGELFGPDLDAVLDPGTHKHHRPLAPETRIEYVKYGVPDFACHLHGEYDPHRTRITTPPDVRRMVHPTGPYKDNDYTGPNHNIALTWTINSSRFRPRLADMRTQVAGCAEFRDDFEPNWWYVPEDYAHNDESSGSLGDAAYQNTWRQRLWENVMVCQGLEGLQMLFPGETREARWAEKVRTWRRQIEELEREPALVKVGRQATLVSPYLLGDLRICVSGYVSGS</sequence>
<gene>
    <name evidence="1" type="ORF">PG993_002956</name>
</gene>
<dbReference type="EMBL" id="JAQQWK010000002">
    <property type="protein sequence ID" value="KAK8051571.1"/>
    <property type="molecule type" value="Genomic_DNA"/>
</dbReference>
<comment type="caution">
    <text evidence="1">The sequence shown here is derived from an EMBL/GenBank/DDBJ whole genome shotgun (WGS) entry which is preliminary data.</text>
</comment>
<protein>
    <recommendedName>
        <fullName evidence="3">F-box domain-containing protein</fullName>
    </recommendedName>
</protein>
<evidence type="ECO:0008006" key="3">
    <source>
        <dbReference type="Google" id="ProtNLM"/>
    </source>
</evidence>
<evidence type="ECO:0000313" key="2">
    <source>
        <dbReference type="Proteomes" id="UP001444661"/>
    </source>
</evidence>
<organism evidence="1 2">
    <name type="scientific">Apiospora rasikravindrae</name>
    <dbReference type="NCBI Taxonomy" id="990691"/>
    <lineage>
        <taxon>Eukaryota</taxon>
        <taxon>Fungi</taxon>
        <taxon>Dikarya</taxon>
        <taxon>Ascomycota</taxon>
        <taxon>Pezizomycotina</taxon>
        <taxon>Sordariomycetes</taxon>
        <taxon>Xylariomycetidae</taxon>
        <taxon>Amphisphaeriales</taxon>
        <taxon>Apiosporaceae</taxon>
        <taxon>Apiospora</taxon>
    </lineage>
</organism>
<name>A0ABR1TY37_9PEZI</name>
<keyword evidence="2" id="KW-1185">Reference proteome</keyword>
<proteinExistence type="predicted"/>
<evidence type="ECO:0000313" key="1">
    <source>
        <dbReference type="EMBL" id="KAK8051571.1"/>
    </source>
</evidence>
<accession>A0ABR1TY37</accession>